<dbReference type="OrthoDB" id="630895at2759"/>
<sequence>MSTLHEVISAGIGVQRVGAWLFSDGDERRKHHMAQVRAIDARTQRDETYWIQWHRKRPGVSRHVDPLRRPLRLLSLDGGGVRGIVSLIVLEQIMNEVAPGVKPCEWFDLIGGTSTGGLIAIMLGRLRMSIRDCIEAYRELSKEVFDVGALDLGFNFWNGHRFSGDKLRKAIEKVVDEYRGTSSTKMWDNPNRRTEEERVCRTFVVAIPGCDVSRPPKLFRTYNCRFQRHSADQCQIWEAARATSCAPSFFPEIQVDGVYYSDGGLGYNNPAKVVLQEAQSLWGPNQRIGCLLSLGTGSVSSYMTPLSCEGVHEELTSNQLVKPFYYRFNPTMEENIGLEEWKKLEELEKMAADYLDSTSQKVAGFAATMVQWYY</sequence>
<evidence type="ECO:0000313" key="6">
    <source>
        <dbReference type="EMBL" id="KIO25018.1"/>
    </source>
</evidence>
<protein>
    <recommendedName>
        <fullName evidence="5">PNPLA domain-containing protein</fullName>
    </recommendedName>
</protein>
<dbReference type="GO" id="GO:0019369">
    <property type="term" value="P:arachidonate metabolic process"/>
    <property type="evidence" value="ECO:0007669"/>
    <property type="project" value="TreeGrafter"/>
</dbReference>
<dbReference type="GO" id="GO:0047499">
    <property type="term" value="F:calcium-independent phospholipase A2 activity"/>
    <property type="evidence" value="ECO:0007669"/>
    <property type="project" value="TreeGrafter"/>
</dbReference>
<dbReference type="Proteomes" id="UP000054248">
    <property type="component" value="Unassembled WGS sequence"/>
</dbReference>
<dbReference type="PANTHER" id="PTHR24185">
    <property type="entry name" value="CALCIUM-INDEPENDENT PHOSPHOLIPASE A2-GAMMA"/>
    <property type="match status" value="1"/>
</dbReference>
<feature type="short sequence motif" description="DGA/G" evidence="4">
    <location>
        <begin position="262"/>
        <end position="264"/>
    </location>
</feature>
<feature type="active site" description="Proton acceptor" evidence="4">
    <location>
        <position position="262"/>
    </location>
</feature>
<dbReference type="SUPFAM" id="SSF52151">
    <property type="entry name" value="FabD/lysophospholipase-like"/>
    <property type="match status" value="1"/>
</dbReference>
<reference evidence="6 7" key="1">
    <citation type="submission" date="2014-04" db="EMBL/GenBank/DDBJ databases">
        <authorList>
            <consortium name="DOE Joint Genome Institute"/>
            <person name="Kuo A."/>
            <person name="Girlanda M."/>
            <person name="Perotto S."/>
            <person name="Kohler A."/>
            <person name="Nagy L.G."/>
            <person name="Floudas D."/>
            <person name="Copeland A."/>
            <person name="Barry K.W."/>
            <person name="Cichocki N."/>
            <person name="Veneault-Fourrey C."/>
            <person name="LaButti K."/>
            <person name="Lindquist E.A."/>
            <person name="Lipzen A."/>
            <person name="Lundell T."/>
            <person name="Morin E."/>
            <person name="Murat C."/>
            <person name="Sun H."/>
            <person name="Tunlid A."/>
            <person name="Henrissat B."/>
            <person name="Grigoriev I.V."/>
            <person name="Hibbett D.S."/>
            <person name="Martin F."/>
            <person name="Nordberg H.P."/>
            <person name="Cantor M.N."/>
            <person name="Hua S.X."/>
        </authorList>
    </citation>
    <scope>NUCLEOTIDE SEQUENCE [LARGE SCALE GENOMIC DNA]</scope>
    <source>
        <strain evidence="6 7">MUT 4182</strain>
    </source>
</reference>
<dbReference type="GO" id="GO:0046486">
    <property type="term" value="P:glycerolipid metabolic process"/>
    <property type="evidence" value="ECO:0007669"/>
    <property type="project" value="UniProtKB-ARBA"/>
</dbReference>
<feature type="short sequence motif" description="GXGXXG" evidence="4">
    <location>
        <begin position="78"/>
        <end position="83"/>
    </location>
</feature>
<evidence type="ECO:0000256" key="2">
    <source>
        <dbReference type="ARBA" id="ARBA00022963"/>
    </source>
</evidence>
<dbReference type="InterPro" id="IPR002641">
    <property type="entry name" value="PNPLA_dom"/>
</dbReference>
<dbReference type="Gene3D" id="3.40.1090.10">
    <property type="entry name" value="Cytosolic phospholipase A2 catalytic domain"/>
    <property type="match status" value="1"/>
</dbReference>
<dbReference type="STRING" id="1051891.A0A0C3KU48"/>
<feature type="domain" description="PNPLA" evidence="5">
    <location>
        <begin position="74"/>
        <end position="275"/>
    </location>
</feature>
<evidence type="ECO:0000256" key="4">
    <source>
        <dbReference type="PROSITE-ProRule" id="PRU01161"/>
    </source>
</evidence>
<gene>
    <name evidence="6" type="ORF">M407DRAFT_25657</name>
</gene>
<dbReference type="InterPro" id="IPR016035">
    <property type="entry name" value="Acyl_Trfase/lysoPLipase"/>
</dbReference>
<evidence type="ECO:0000256" key="1">
    <source>
        <dbReference type="ARBA" id="ARBA00022801"/>
    </source>
</evidence>
<dbReference type="EMBL" id="KN823050">
    <property type="protein sequence ID" value="KIO25018.1"/>
    <property type="molecule type" value="Genomic_DNA"/>
</dbReference>
<keyword evidence="1 4" id="KW-0378">Hydrolase</keyword>
<dbReference type="PROSITE" id="PS51635">
    <property type="entry name" value="PNPLA"/>
    <property type="match status" value="1"/>
</dbReference>
<evidence type="ECO:0000256" key="3">
    <source>
        <dbReference type="ARBA" id="ARBA00023098"/>
    </source>
</evidence>
<proteinExistence type="predicted"/>
<dbReference type="Pfam" id="PF01734">
    <property type="entry name" value="Patatin"/>
    <property type="match status" value="1"/>
</dbReference>
<keyword evidence="2 4" id="KW-0442">Lipid degradation</keyword>
<name>A0A0C3KU48_9AGAM</name>
<keyword evidence="3 4" id="KW-0443">Lipid metabolism</keyword>
<dbReference type="GO" id="GO:0016042">
    <property type="term" value="P:lipid catabolic process"/>
    <property type="evidence" value="ECO:0007669"/>
    <property type="project" value="UniProtKB-UniRule"/>
</dbReference>
<accession>A0A0C3KU48</accession>
<evidence type="ECO:0000313" key="7">
    <source>
        <dbReference type="Proteomes" id="UP000054248"/>
    </source>
</evidence>
<evidence type="ECO:0000259" key="5">
    <source>
        <dbReference type="PROSITE" id="PS51635"/>
    </source>
</evidence>
<keyword evidence="7" id="KW-1185">Reference proteome</keyword>
<reference evidence="7" key="2">
    <citation type="submission" date="2015-01" db="EMBL/GenBank/DDBJ databases">
        <title>Evolutionary Origins and Diversification of the Mycorrhizal Mutualists.</title>
        <authorList>
            <consortium name="DOE Joint Genome Institute"/>
            <consortium name="Mycorrhizal Genomics Consortium"/>
            <person name="Kohler A."/>
            <person name="Kuo A."/>
            <person name="Nagy L.G."/>
            <person name="Floudas D."/>
            <person name="Copeland A."/>
            <person name="Barry K.W."/>
            <person name="Cichocki N."/>
            <person name="Veneault-Fourrey C."/>
            <person name="LaButti K."/>
            <person name="Lindquist E.A."/>
            <person name="Lipzen A."/>
            <person name="Lundell T."/>
            <person name="Morin E."/>
            <person name="Murat C."/>
            <person name="Riley R."/>
            <person name="Ohm R."/>
            <person name="Sun H."/>
            <person name="Tunlid A."/>
            <person name="Henrissat B."/>
            <person name="Grigoriev I.V."/>
            <person name="Hibbett D.S."/>
            <person name="Martin F."/>
        </authorList>
    </citation>
    <scope>NUCLEOTIDE SEQUENCE [LARGE SCALE GENOMIC DNA]</scope>
    <source>
        <strain evidence="7">MUT 4182</strain>
    </source>
</reference>
<dbReference type="GO" id="GO:0016020">
    <property type="term" value="C:membrane"/>
    <property type="evidence" value="ECO:0007669"/>
    <property type="project" value="TreeGrafter"/>
</dbReference>
<feature type="active site" description="Nucleophile" evidence="4">
    <location>
        <position position="114"/>
    </location>
</feature>
<dbReference type="AlphaFoldDB" id="A0A0C3KU48"/>
<dbReference type="PANTHER" id="PTHR24185:SF1">
    <property type="entry name" value="CALCIUM-INDEPENDENT PHOSPHOLIPASE A2-GAMMA"/>
    <property type="match status" value="1"/>
</dbReference>
<feature type="short sequence motif" description="GXSXG" evidence="4">
    <location>
        <begin position="112"/>
        <end position="116"/>
    </location>
</feature>
<organism evidence="6 7">
    <name type="scientific">Tulasnella calospora MUT 4182</name>
    <dbReference type="NCBI Taxonomy" id="1051891"/>
    <lineage>
        <taxon>Eukaryota</taxon>
        <taxon>Fungi</taxon>
        <taxon>Dikarya</taxon>
        <taxon>Basidiomycota</taxon>
        <taxon>Agaricomycotina</taxon>
        <taxon>Agaricomycetes</taxon>
        <taxon>Cantharellales</taxon>
        <taxon>Tulasnellaceae</taxon>
        <taxon>Tulasnella</taxon>
    </lineage>
</organism>
<dbReference type="HOGENOM" id="CLU_000288_144_2_1"/>